<evidence type="ECO:0000259" key="1">
    <source>
        <dbReference type="SMART" id="SM00860"/>
    </source>
</evidence>
<dbReference type="SUPFAM" id="SSF160631">
    <property type="entry name" value="SMI1/KNR4-like"/>
    <property type="match status" value="1"/>
</dbReference>
<name>A0ABV9GCH5_9ACTN</name>
<dbReference type="InterPro" id="IPR018958">
    <property type="entry name" value="Knr4/Smi1-like_dom"/>
</dbReference>
<dbReference type="RefSeq" id="WP_381198215.1">
    <property type="nucleotide sequence ID" value="NZ_JBHSFE010000016.1"/>
</dbReference>
<reference evidence="3" key="1">
    <citation type="journal article" date="2019" name="Int. J. Syst. Evol. Microbiol.">
        <title>The Global Catalogue of Microorganisms (GCM) 10K type strain sequencing project: providing services to taxonomists for standard genome sequencing and annotation.</title>
        <authorList>
            <consortium name="The Broad Institute Genomics Platform"/>
            <consortium name="The Broad Institute Genome Sequencing Center for Infectious Disease"/>
            <person name="Wu L."/>
            <person name="Ma J."/>
        </authorList>
    </citation>
    <scope>NUCLEOTIDE SEQUENCE [LARGE SCALE GENOMIC DNA]</scope>
    <source>
        <strain evidence="3">CGMCC 4.7139</strain>
    </source>
</reference>
<dbReference type="Pfam" id="PF09346">
    <property type="entry name" value="SMI1_KNR4"/>
    <property type="match status" value="1"/>
</dbReference>
<comment type="caution">
    <text evidence="2">The sequence shown here is derived from an EMBL/GenBank/DDBJ whole genome shotgun (WGS) entry which is preliminary data.</text>
</comment>
<gene>
    <name evidence="2" type="ORF">ACFO9E_21320</name>
</gene>
<dbReference type="SMART" id="SM00860">
    <property type="entry name" value="SMI1_KNR4"/>
    <property type="match status" value="1"/>
</dbReference>
<sequence>MSAATELAWGRVAQWLEVLAPSSWAAIRPPATAAGIREAQERMGVSFPDDLVTLLRLHDGAENTEAATFLPSARLLPLHEMASIHLSTCDLLDSADLLGTWWHPQWIPFAANHDGWSRWFLDARPGPGFGAVGSFFMESGGDCGRWPSLAVFLEEMADAVEDVRPLGNHLPRVDDEALSWD</sequence>
<dbReference type="InterPro" id="IPR037883">
    <property type="entry name" value="Knr4/Smi1-like_sf"/>
</dbReference>
<accession>A0ABV9GCH5</accession>
<proteinExistence type="predicted"/>
<dbReference type="Gene3D" id="3.40.1580.10">
    <property type="entry name" value="SMI1/KNR4-like"/>
    <property type="match status" value="1"/>
</dbReference>
<feature type="domain" description="Knr4/Smi1-like" evidence="1">
    <location>
        <begin position="30"/>
        <end position="155"/>
    </location>
</feature>
<dbReference type="EMBL" id="JBHSFE010000016">
    <property type="protein sequence ID" value="MFC4610334.1"/>
    <property type="molecule type" value="Genomic_DNA"/>
</dbReference>
<organism evidence="2 3">
    <name type="scientific">Streptomyces maoxianensis</name>
    <dbReference type="NCBI Taxonomy" id="1459942"/>
    <lineage>
        <taxon>Bacteria</taxon>
        <taxon>Bacillati</taxon>
        <taxon>Actinomycetota</taxon>
        <taxon>Actinomycetes</taxon>
        <taxon>Kitasatosporales</taxon>
        <taxon>Streptomycetaceae</taxon>
        <taxon>Streptomyces</taxon>
    </lineage>
</organism>
<keyword evidence="3" id="KW-1185">Reference proteome</keyword>
<protein>
    <submittedName>
        <fullName evidence="2">SMI1/KNR4 family protein</fullName>
    </submittedName>
</protein>
<dbReference type="Proteomes" id="UP001595993">
    <property type="component" value="Unassembled WGS sequence"/>
</dbReference>
<evidence type="ECO:0000313" key="2">
    <source>
        <dbReference type="EMBL" id="MFC4610334.1"/>
    </source>
</evidence>
<evidence type="ECO:0000313" key="3">
    <source>
        <dbReference type="Proteomes" id="UP001595993"/>
    </source>
</evidence>